<name>A0ABY6GQJ9_9GAMM</name>
<evidence type="ECO:0000313" key="1">
    <source>
        <dbReference type="EMBL" id="UYM14284.1"/>
    </source>
</evidence>
<reference evidence="1" key="1">
    <citation type="submission" date="2022-10" db="EMBL/GenBank/DDBJ databases">
        <title>Completed Genome Sequence of two octocoral isolated bacterium, Endozoicomonas euniceicola EF212T and Endozoicomonas gorgoniicola PS125T.</title>
        <authorList>
            <person name="Chiou Y.-J."/>
            <person name="Chen Y.-H."/>
        </authorList>
    </citation>
    <scope>NUCLEOTIDE SEQUENCE</scope>
    <source>
        <strain evidence="1">EF212</strain>
    </source>
</reference>
<accession>A0ABY6GQJ9</accession>
<dbReference type="EMBL" id="CP103300">
    <property type="protein sequence ID" value="UYM14284.1"/>
    <property type="molecule type" value="Genomic_DNA"/>
</dbReference>
<organism evidence="1 2">
    <name type="scientific">Endozoicomonas euniceicola</name>
    <dbReference type="NCBI Taxonomy" id="1234143"/>
    <lineage>
        <taxon>Bacteria</taxon>
        <taxon>Pseudomonadati</taxon>
        <taxon>Pseudomonadota</taxon>
        <taxon>Gammaproteobacteria</taxon>
        <taxon>Oceanospirillales</taxon>
        <taxon>Endozoicomonadaceae</taxon>
        <taxon>Endozoicomonas</taxon>
    </lineage>
</organism>
<sequence>MNKKFQGIIEIIEGYGFHSLAVKPEKKGELIGFSVENGICLTMFIDGRFFPEVDYWLPVTGVNNAVAHPEELKDKFAGQALVGFLAGGMETADEKAAKYAYNCADAMLAERKRRKESC</sequence>
<proteinExistence type="predicted"/>
<evidence type="ECO:0000313" key="2">
    <source>
        <dbReference type="Proteomes" id="UP001163255"/>
    </source>
</evidence>
<protein>
    <submittedName>
        <fullName evidence="1">Uncharacterized protein</fullName>
    </submittedName>
</protein>
<gene>
    <name evidence="1" type="ORF">NX720_15405</name>
</gene>
<dbReference type="RefSeq" id="WP_262595690.1">
    <property type="nucleotide sequence ID" value="NZ_CP103300.1"/>
</dbReference>
<keyword evidence="2" id="KW-1185">Reference proteome</keyword>
<dbReference type="Proteomes" id="UP001163255">
    <property type="component" value="Chromosome"/>
</dbReference>